<keyword evidence="2" id="KW-1185">Reference proteome</keyword>
<proteinExistence type="predicted"/>
<accession>A0A067YW77</accession>
<dbReference type="GeneID" id="20282752"/>
<dbReference type="RefSeq" id="YP_009055374.1">
    <property type="nucleotide sequence ID" value="NC_024784.1"/>
</dbReference>
<protein>
    <submittedName>
        <fullName evidence="1">Recombination protein</fullName>
    </submittedName>
</protein>
<dbReference type="EMBL" id="KF771238">
    <property type="protein sequence ID" value="AHI60656.1"/>
    <property type="molecule type" value="Genomic_DNA"/>
</dbReference>
<evidence type="ECO:0000313" key="1">
    <source>
        <dbReference type="EMBL" id="AHI60656.1"/>
    </source>
</evidence>
<dbReference type="KEGG" id="vg:20282752"/>
<organism evidence="1 2">
    <name type="scientific">Escherichia phage vB_EcoS_AHS24</name>
    <dbReference type="NCBI Taxonomy" id="1416030"/>
    <lineage>
        <taxon>Viruses</taxon>
        <taxon>Duplodnaviria</taxon>
        <taxon>Heunggongvirae</taxon>
        <taxon>Uroviricota</taxon>
        <taxon>Caudoviricetes</taxon>
        <taxon>Drexlerviridae</taxon>
        <taxon>Rogunavirinae</taxon>
        <taxon>Rogunavirus</taxon>
        <taxon>Rogunavirus AHS24</taxon>
    </lineage>
</organism>
<gene>
    <name evidence="1" type="ORF">AHS24_34</name>
</gene>
<dbReference type="Pfam" id="PF04404">
    <property type="entry name" value="ERF"/>
    <property type="match status" value="1"/>
</dbReference>
<dbReference type="OrthoDB" id="8735at10239"/>
<evidence type="ECO:0000313" key="2">
    <source>
        <dbReference type="Proteomes" id="UP000028462"/>
    </source>
</evidence>
<sequence length="216" mass="23692">MNTSDKNTNVLKALFEAKSKFAKAEKSKQNSHLKNKYATLDDVLAAVEPGLEDSGLVMFQSMLESEAANQIKVETKIYHAESAEWVSFLTIVPLSKNDCQGTGSSLTYARRYAITAALGLSQADDDGNLAVKSVKDWKREVEKAETRDELVEVYKACKSQADAATWGIVEKYIIDKQAEIKMASASGFNPAKPKEVTKVVANATNEAVESQSIEQF</sequence>
<dbReference type="InterPro" id="IPR007499">
    <property type="entry name" value="ERF_bacteria_virus"/>
</dbReference>
<dbReference type="Proteomes" id="UP000028462">
    <property type="component" value="Segment"/>
</dbReference>
<name>A0A067YW77_9CAUD</name>
<reference evidence="1 2" key="1">
    <citation type="journal article" date="2014" name="PLoS ONE">
        <title>Four Escherichia coli O157:H7 Phages: A New Bacteriophage Genus and Taxonomic Classification of T1-Like Phages.</title>
        <authorList>
            <person name="Niu Y.D."/>
            <person name="McAllister T.A."/>
            <person name="Nash J.H."/>
            <person name="Kropinski A.M."/>
            <person name="Stanford K."/>
        </authorList>
    </citation>
    <scope>NUCLEOTIDE SEQUENCE [LARGE SCALE GENOMIC DNA]</scope>
</reference>